<feature type="compositionally biased region" description="Basic and acidic residues" evidence="1">
    <location>
        <begin position="75"/>
        <end position="85"/>
    </location>
</feature>
<keyword evidence="2" id="KW-0472">Membrane</keyword>
<keyword evidence="2" id="KW-0812">Transmembrane</keyword>
<organism evidence="3 4">
    <name type="scientific">Neobacillus piezotolerans</name>
    <dbReference type="NCBI Taxonomy" id="2259171"/>
    <lineage>
        <taxon>Bacteria</taxon>
        <taxon>Bacillati</taxon>
        <taxon>Bacillota</taxon>
        <taxon>Bacilli</taxon>
        <taxon>Bacillales</taxon>
        <taxon>Bacillaceae</taxon>
        <taxon>Neobacillus</taxon>
    </lineage>
</organism>
<keyword evidence="2" id="KW-1133">Transmembrane helix</keyword>
<evidence type="ECO:0000313" key="4">
    <source>
        <dbReference type="Proteomes" id="UP000257144"/>
    </source>
</evidence>
<evidence type="ECO:0000313" key="3">
    <source>
        <dbReference type="EMBL" id="RDU35024.1"/>
    </source>
</evidence>
<dbReference type="AlphaFoldDB" id="A0A3D8GKR0"/>
<feature type="region of interest" description="Disordered" evidence="1">
    <location>
        <begin position="75"/>
        <end position="112"/>
    </location>
</feature>
<dbReference type="Proteomes" id="UP000257144">
    <property type="component" value="Unassembled WGS sequence"/>
</dbReference>
<evidence type="ECO:0008006" key="5">
    <source>
        <dbReference type="Google" id="ProtNLM"/>
    </source>
</evidence>
<evidence type="ECO:0000256" key="2">
    <source>
        <dbReference type="SAM" id="Phobius"/>
    </source>
</evidence>
<keyword evidence="4" id="KW-1185">Reference proteome</keyword>
<name>A0A3D8GKR0_9BACI</name>
<reference evidence="3 4" key="1">
    <citation type="submission" date="2018-07" db="EMBL/GenBank/DDBJ databases">
        <title>Bacillus sp. YLB-04 draft genome sequence.</title>
        <authorList>
            <person name="Yu L."/>
            <person name="Tang X."/>
        </authorList>
    </citation>
    <scope>NUCLEOTIDE SEQUENCE [LARGE SCALE GENOMIC DNA]</scope>
    <source>
        <strain evidence="3 4">YLB-04</strain>
    </source>
</reference>
<comment type="caution">
    <text evidence="3">The sequence shown here is derived from an EMBL/GenBank/DDBJ whole genome shotgun (WGS) entry which is preliminary data.</text>
</comment>
<dbReference type="RefSeq" id="WP_115453922.1">
    <property type="nucleotide sequence ID" value="NZ_QNQT01000015.1"/>
</dbReference>
<sequence length="398" mass="43939">MNKRGWSDKQIEDCLRFLPKVTDDRDPRDIYQNMSRKIKQKRKKAMIMPGFAAVAAALLIFLLISPEAFKEKPGKQVALEEKQDPDTSATANLSDQSGIAAKKGPAGNADENQTFGILSMDQSKASATALYEDEVAENQAPVTVWVPSKDVNYLVPVTVTVPKDNGQNWLDHLNFALASLKEAEWGLNDYYPLNAKLALEGEETLVVDVPAGHQFGLGTNTEAFLMDSLNENITSNSTVTKIKFMTDGHPGIELQHMGPKTLVPVERKENRAYFFVRTEGREQPYLVPSREQYRDVSKALDVMKTGSGDGVYLASIPSSLEIKEIAADGDRLSLTLADNVALENSPENQQSFEAILMAAKEFGFKEVKVENAPIAQLGPFILAEENRVPIGPNKMHIQ</sequence>
<proteinExistence type="predicted"/>
<feature type="transmembrane region" description="Helical" evidence="2">
    <location>
        <begin position="45"/>
        <end position="64"/>
    </location>
</feature>
<dbReference type="OrthoDB" id="2965336at2"/>
<accession>A0A3D8GKR0</accession>
<evidence type="ECO:0000256" key="1">
    <source>
        <dbReference type="SAM" id="MobiDB-lite"/>
    </source>
</evidence>
<protein>
    <recommendedName>
        <fullName evidence="5">Negative regulator of sigma-X activity</fullName>
    </recommendedName>
</protein>
<feature type="compositionally biased region" description="Polar residues" evidence="1">
    <location>
        <begin position="86"/>
        <end position="97"/>
    </location>
</feature>
<gene>
    <name evidence="3" type="ORF">DRW41_20630</name>
</gene>
<dbReference type="EMBL" id="QNQT01000015">
    <property type="protein sequence ID" value="RDU35024.1"/>
    <property type="molecule type" value="Genomic_DNA"/>
</dbReference>